<feature type="domain" description="XdhC Rossmann" evidence="2">
    <location>
        <begin position="116"/>
        <end position="227"/>
    </location>
</feature>
<organism evidence="3 4">
    <name type="scientific">Ferrimicrobium acidiphilum</name>
    <dbReference type="NCBI Taxonomy" id="121039"/>
    <lineage>
        <taxon>Bacteria</taxon>
        <taxon>Bacillati</taxon>
        <taxon>Actinomycetota</taxon>
        <taxon>Acidimicrobiia</taxon>
        <taxon>Acidimicrobiales</taxon>
        <taxon>Acidimicrobiaceae</taxon>
        <taxon>Ferrimicrobium</taxon>
    </lineage>
</organism>
<evidence type="ECO:0000313" key="3">
    <source>
        <dbReference type="EMBL" id="MEX6428937.1"/>
    </source>
</evidence>
<dbReference type="InterPro" id="IPR027051">
    <property type="entry name" value="XdhC_Rossmann_dom"/>
</dbReference>
<dbReference type="PANTHER" id="PTHR30388:SF4">
    <property type="entry name" value="MOLYBDENUM COFACTOR INSERTION CHAPERONE PAOD"/>
    <property type="match status" value="1"/>
</dbReference>
<feature type="domain" description="XdhC- CoxI" evidence="1">
    <location>
        <begin position="15"/>
        <end position="79"/>
    </location>
</feature>
<sequence>MSRQNLSSRQAVLYASRTPYVHALVVYAQRPTSAKPGDEALVLADGTIEGFVGGECAEATVRQQSLAALRSGESVLVRITPEAEADVAGKKVVHNPCLSGGTLEVFLEPLIPSPLVYVIGNTPVAESLMSVGSAAGYVMQTYAGAIDDDACALVVASHGKNEDEALVAALKAGVPYVGLVASRRRGASVVARLPVDDALKARIKTPVGLAIGARTAGEIALSILAEIVAERPSPIVGGDQRVAVPATQIDPVCGMEVVVSDTSLHSTHPDPREQGRLVWFCGPGCQQAFLADPAAFAGTTRADH</sequence>
<dbReference type="PANTHER" id="PTHR30388">
    <property type="entry name" value="ALDEHYDE OXIDOREDUCTASE MOLYBDENUM COFACTOR ASSEMBLY PROTEIN"/>
    <property type="match status" value="1"/>
</dbReference>
<proteinExistence type="predicted"/>
<dbReference type="Proteomes" id="UP001560267">
    <property type="component" value="Unassembled WGS sequence"/>
</dbReference>
<dbReference type="EMBL" id="JBFSHR010000008">
    <property type="protein sequence ID" value="MEX6428937.1"/>
    <property type="molecule type" value="Genomic_DNA"/>
</dbReference>
<dbReference type="RefSeq" id="WP_369084264.1">
    <property type="nucleotide sequence ID" value="NZ_JBFSHR010000008.1"/>
</dbReference>
<comment type="caution">
    <text evidence="3">The sequence shown here is derived from an EMBL/GenBank/DDBJ whole genome shotgun (WGS) entry which is preliminary data.</text>
</comment>
<dbReference type="Gene3D" id="3.40.50.720">
    <property type="entry name" value="NAD(P)-binding Rossmann-like Domain"/>
    <property type="match status" value="1"/>
</dbReference>
<dbReference type="InterPro" id="IPR003777">
    <property type="entry name" value="XdhC_CoxI"/>
</dbReference>
<evidence type="ECO:0000259" key="1">
    <source>
        <dbReference type="Pfam" id="PF02625"/>
    </source>
</evidence>
<accession>A0ABV3Y073</accession>
<dbReference type="Pfam" id="PF13478">
    <property type="entry name" value="XdhC_C"/>
    <property type="match status" value="1"/>
</dbReference>
<dbReference type="Pfam" id="PF02625">
    <property type="entry name" value="XdhC_CoxI"/>
    <property type="match status" value="1"/>
</dbReference>
<reference evidence="3 4" key="1">
    <citation type="submission" date="2024-07" db="EMBL/GenBank/DDBJ databases">
        <title>Draft Genome Sequence of Ferrimicrobium acidiphilum Strain YE2023, Isolated from a Pulp of Bioleach Reactor.</title>
        <authorList>
            <person name="Elkina Y.A."/>
            <person name="Bulaeva A.G."/>
            <person name="Beletsky A.V."/>
            <person name="Mardanov A.V."/>
        </authorList>
    </citation>
    <scope>NUCLEOTIDE SEQUENCE [LARGE SCALE GENOMIC DNA]</scope>
    <source>
        <strain evidence="3 4">YE2023</strain>
    </source>
</reference>
<protein>
    <submittedName>
        <fullName evidence="3">XdhC family protein</fullName>
    </submittedName>
</protein>
<evidence type="ECO:0000313" key="4">
    <source>
        <dbReference type="Proteomes" id="UP001560267"/>
    </source>
</evidence>
<keyword evidence="4" id="KW-1185">Reference proteome</keyword>
<name>A0ABV3Y073_9ACTN</name>
<evidence type="ECO:0000259" key="2">
    <source>
        <dbReference type="Pfam" id="PF13478"/>
    </source>
</evidence>
<gene>
    <name evidence="3" type="ORF">AB6A68_03690</name>
</gene>
<dbReference type="InterPro" id="IPR052698">
    <property type="entry name" value="MoCofactor_Util/Proc"/>
</dbReference>